<reference evidence="1" key="1">
    <citation type="submission" date="2019-12" db="EMBL/GenBank/DDBJ databases">
        <title>Genome sequencing and annotation of Brassica cretica.</title>
        <authorList>
            <person name="Studholme D.J."/>
            <person name="Sarris P."/>
        </authorList>
    </citation>
    <scope>NUCLEOTIDE SEQUENCE</scope>
    <source>
        <strain evidence="1">PFS-109/04</strain>
        <tissue evidence="1">Leaf</tissue>
    </source>
</reference>
<protein>
    <submittedName>
        <fullName evidence="1">Uncharacterized protein</fullName>
    </submittedName>
</protein>
<evidence type="ECO:0000313" key="2">
    <source>
        <dbReference type="Proteomes" id="UP000712600"/>
    </source>
</evidence>
<evidence type="ECO:0000313" key="1">
    <source>
        <dbReference type="EMBL" id="KAF3601232.1"/>
    </source>
</evidence>
<comment type="caution">
    <text evidence="1">The sequence shown here is derived from an EMBL/GenBank/DDBJ whole genome shotgun (WGS) entry which is preliminary data.</text>
</comment>
<dbReference type="EMBL" id="QGKX02000004">
    <property type="protein sequence ID" value="KAF3601232.1"/>
    <property type="molecule type" value="Genomic_DNA"/>
</dbReference>
<dbReference type="Proteomes" id="UP000712600">
    <property type="component" value="Unassembled WGS sequence"/>
</dbReference>
<proteinExistence type="predicted"/>
<sequence>MRMMNDRSENRTLKSALIQNNRTLSRIGLEEDGKMRMMNDRGEHRNLKPALIPNNRTLSRIALEEVPMIVRGVPTNIDQRRIAYGELTPSITMFR</sequence>
<name>A0A8S9SHJ0_BRACR</name>
<gene>
    <name evidence="1" type="ORF">F2Q69_00036335</name>
</gene>
<dbReference type="AlphaFoldDB" id="A0A8S9SHJ0"/>
<organism evidence="1 2">
    <name type="scientific">Brassica cretica</name>
    <name type="common">Mustard</name>
    <dbReference type="NCBI Taxonomy" id="69181"/>
    <lineage>
        <taxon>Eukaryota</taxon>
        <taxon>Viridiplantae</taxon>
        <taxon>Streptophyta</taxon>
        <taxon>Embryophyta</taxon>
        <taxon>Tracheophyta</taxon>
        <taxon>Spermatophyta</taxon>
        <taxon>Magnoliopsida</taxon>
        <taxon>eudicotyledons</taxon>
        <taxon>Gunneridae</taxon>
        <taxon>Pentapetalae</taxon>
        <taxon>rosids</taxon>
        <taxon>malvids</taxon>
        <taxon>Brassicales</taxon>
        <taxon>Brassicaceae</taxon>
        <taxon>Brassiceae</taxon>
        <taxon>Brassica</taxon>
    </lineage>
</organism>
<accession>A0A8S9SHJ0</accession>